<dbReference type="InterPro" id="IPR036388">
    <property type="entry name" value="WH-like_DNA-bd_sf"/>
</dbReference>
<dbReference type="PROSITE" id="PS50995">
    <property type="entry name" value="HTH_MARR_2"/>
    <property type="match status" value="1"/>
</dbReference>
<protein>
    <submittedName>
        <fullName evidence="3">MarR family transcriptional regulator</fullName>
    </submittedName>
</protein>
<sequence length="170" mass="18072">MADHSAPAASSDDASTDGSDLLPDELRTYMRVVAATGAIEQQLRAHVKKTLGVSHDEFLVLCLLADQPGTTLRMTRIAELLGRPKTRLTYQVGCLHHMGLVTRESVCGDRRGIALTLTDKGRRLLAENTPALTQVLVSLIGPAQCAALTDLLAQASHPADEGGHAQDPAT</sequence>
<feature type="region of interest" description="Disordered" evidence="1">
    <location>
        <begin position="1"/>
        <end position="20"/>
    </location>
</feature>
<name>A0ABY6DVH7_9ACTN</name>
<dbReference type="EMBL" id="CP106793">
    <property type="protein sequence ID" value="UXY18359.1"/>
    <property type="molecule type" value="Genomic_DNA"/>
</dbReference>
<evidence type="ECO:0000313" key="3">
    <source>
        <dbReference type="EMBL" id="UXY18359.1"/>
    </source>
</evidence>
<dbReference type="SMART" id="SM00347">
    <property type="entry name" value="HTH_MARR"/>
    <property type="match status" value="1"/>
</dbReference>
<dbReference type="SUPFAM" id="SSF46785">
    <property type="entry name" value="Winged helix' DNA-binding domain"/>
    <property type="match status" value="1"/>
</dbReference>
<dbReference type="Proteomes" id="UP001061298">
    <property type="component" value="Chromosome"/>
</dbReference>
<reference evidence="3" key="1">
    <citation type="submission" date="2022-10" db="EMBL/GenBank/DDBJ databases">
        <authorList>
            <person name="Mo P."/>
        </authorList>
    </citation>
    <scope>NUCLEOTIDE SEQUENCE</scope>
    <source>
        <strain evidence="3">HUAS 13-4</strain>
    </source>
</reference>
<organism evidence="3 4">
    <name type="scientific">Streptomyces cynarae</name>
    <dbReference type="NCBI Taxonomy" id="2981134"/>
    <lineage>
        <taxon>Bacteria</taxon>
        <taxon>Bacillati</taxon>
        <taxon>Actinomycetota</taxon>
        <taxon>Actinomycetes</taxon>
        <taxon>Kitasatosporales</taxon>
        <taxon>Streptomycetaceae</taxon>
        <taxon>Streptomyces</taxon>
    </lineage>
</organism>
<dbReference type="RefSeq" id="WP_263228611.1">
    <property type="nucleotide sequence ID" value="NZ_CP106793.1"/>
</dbReference>
<dbReference type="InterPro" id="IPR000835">
    <property type="entry name" value="HTH_MarR-typ"/>
</dbReference>
<feature type="domain" description="HTH marR-type" evidence="2">
    <location>
        <begin position="22"/>
        <end position="157"/>
    </location>
</feature>
<keyword evidence="4" id="KW-1185">Reference proteome</keyword>
<accession>A0ABY6DVH7</accession>
<dbReference type="InterPro" id="IPR039422">
    <property type="entry name" value="MarR/SlyA-like"/>
</dbReference>
<gene>
    <name evidence="3" type="ORF">N8I84_06225</name>
</gene>
<evidence type="ECO:0000259" key="2">
    <source>
        <dbReference type="PROSITE" id="PS50995"/>
    </source>
</evidence>
<proteinExistence type="predicted"/>
<evidence type="ECO:0000256" key="1">
    <source>
        <dbReference type="SAM" id="MobiDB-lite"/>
    </source>
</evidence>
<dbReference type="InterPro" id="IPR036390">
    <property type="entry name" value="WH_DNA-bd_sf"/>
</dbReference>
<dbReference type="PANTHER" id="PTHR33164">
    <property type="entry name" value="TRANSCRIPTIONAL REGULATOR, MARR FAMILY"/>
    <property type="match status" value="1"/>
</dbReference>
<evidence type="ECO:0000313" key="4">
    <source>
        <dbReference type="Proteomes" id="UP001061298"/>
    </source>
</evidence>
<dbReference type="Gene3D" id="1.10.10.10">
    <property type="entry name" value="Winged helix-like DNA-binding domain superfamily/Winged helix DNA-binding domain"/>
    <property type="match status" value="1"/>
</dbReference>
<dbReference type="PANTHER" id="PTHR33164:SF99">
    <property type="entry name" value="MARR FAMILY REGULATORY PROTEIN"/>
    <property type="match status" value="1"/>
</dbReference>